<dbReference type="InterPro" id="IPR041122">
    <property type="entry name" value="RecJ_OB"/>
</dbReference>
<accession>A0A1G2TYH9</accession>
<sequence>MSGMSTKYNLKGKVSKEAEEELKDFSPLITQLLYNRDIKTKKEAERFLKPDFEKHLHDPFLLPDMKKVVERILKAIENDEKITIWSDYDADGIPGGALLHDFFKLIGFNNFENYIPNRRIEGYGLNLEGIKEIADKKTKLLITIDCGIRDNQYVEEANKLGMEVVITDHHEPSDELPKAFAIVNPKRKDNKYPEQILCGTGVVWKIIEGILQTKRDLLKEGQEKWLLDLVGLATLSDMVPLTGENRALAHFGLSVLRKGKRPGFSKLLSILRINKNNLTEDDVTFMITPRINAASRMGLPLDAFKLLTANNEEEAGIYAKHLDNINKDRKVAVTNIVKEAKKKVKEKFENLGAKSVIVLGDPDWRPALLGLVANSIVKEYNLPVFLWGREGEGVIKGSCRSEGVTDLVALMERVDGAFTSFGGHKMSGGFEVDFEKIHTLEDALVEACTYVIKKEEEIEVDAELNLKDISEKSVAEINGLAPFGIGNEKPIFIFKDIIPEKINRFGKAKEHLSINFVDGTNKVRGISFFASPDQFGDFLKEGIKTNLVANIEKSFFNGSSEIRLRIVDFF</sequence>
<evidence type="ECO:0000313" key="9">
    <source>
        <dbReference type="EMBL" id="OHB02365.1"/>
    </source>
</evidence>
<dbReference type="InterPro" id="IPR003156">
    <property type="entry name" value="DHHA1_dom"/>
</dbReference>
<dbReference type="EMBL" id="MHWA01000004">
    <property type="protein sequence ID" value="OHB02365.1"/>
    <property type="molecule type" value="Genomic_DNA"/>
</dbReference>
<keyword evidence="3" id="KW-0540">Nuclease</keyword>
<comment type="similarity">
    <text evidence="1">Belongs to the RecJ family.</text>
</comment>
<dbReference type="Pfam" id="PF02272">
    <property type="entry name" value="DHHA1"/>
    <property type="match status" value="1"/>
</dbReference>
<dbReference type="AlphaFoldDB" id="A0A1G2TYH9"/>
<dbReference type="SUPFAM" id="SSF64182">
    <property type="entry name" value="DHH phosphoesterases"/>
    <property type="match status" value="1"/>
</dbReference>
<dbReference type="InterPro" id="IPR051673">
    <property type="entry name" value="SSDNA_exonuclease_RecJ"/>
</dbReference>
<feature type="domain" description="RecJ OB" evidence="8">
    <location>
        <begin position="460"/>
        <end position="568"/>
    </location>
</feature>
<name>A0A1G2TYH9_9BACT</name>
<dbReference type="Pfam" id="PF17768">
    <property type="entry name" value="RecJ_OB"/>
    <property type="match status" value="1"/>
</dbReference>
<keyword evidence="4" id="KW-0378">Hydrolase</keyword>
<protein>
    <recommendedName>
        <fullName evidence="2">Single-stranded-DNA-specific exonuclease RecJ</fullName>
    </recommendedName>
</protein>
<proteinExistence type="inferred from homology"/>
<gene>
    <name evidence="9" type="ORF">A3A90_01030</name>
</gene>
<dbReference type="NCBIfam" id="TIGR00644">
    <property type="entry name" value="recJ"/>
    <property type="match status" value="1"/>
</dbReference>
<evidence type="ECO:0000259" key="6">
    <source>
        <dbReference type="Pfam" id="PF01368"/>
    </source>
</evidence>
<dbReference type="PANTHER" id="PTHR30255:SF2">
    <property type="entry name" value="SINGLE-STRANDED-DNA-SPECIFIC EXONUCLEASE RECJ"/>
    <property type="match status" value="1"/>
</dbReference>
<feature type="domain" description="DDH" evidence="6">
    <location>
        <begin position="81"/>
        <end position="233"/>
    </location>
</feature>
<evidence type="ECO:0000256" key="5">
    <source>
        <dbReference type="ARBA" id="ARBA00022839"/>
    </source>
</evidence>
<dbReference type="GO" id="GO:0008409">
    <property type="term" value="F:5'-3' exonuclease activity"/>
    <property type="evidence" value="ECO:0007669"/>
    <property type="project" value="InterPro"/>
</dbReference>
<dbReference type="InterPro" id="IPR001667">
    <property type="entry name" value="DDH_dom"/>
</dbReference>
<dbReference type="InterPro" id="IPR004610">
    <property type="entry name" value="RecJ"/>
</dbReference>
<dbReference type="Proteomes" id="UP000178404">
    <property type="component" value="Unassembled WGS sequence"/>
</dbReference>
<dbReference type="Gene3D" id="2.40.50.460">
    <property type="match status" value="1"/>
</dbReference>
<evidence type="ECO:0000259" key="7">
    <source>
        <dbReference type="Pfam" id="PF02272"/>
    </source>
</evidence>
<dbReference type="Pfam" id="PF01368">
    <property type="entry name" value="DHH"/>
    <property type="match status" value="1"/>
</dbReference>
<evidence type="ECO:0000256" key="1">
    <source>
        <dbReference type="ARBA" id="ARBA00005915"/>
    </source>
</evidence>
<evidence type="ECO:0000256" key="4">
    <source>
        <dbReference type="ARBA" id="ARBA00022801"/>
    </source>
</evidence>
<organism evidence="9 10">
    <name type="scientific">Candidatus Zambryskibacteria bacterium RIFCSPLOWO2_01_FULL_35_19</name>
    <dbReference type="NCBI Taxonomy" id="1802757"/>
    <lineage>
        <taxon>Bacteria</taxon>
        <taxon>Candidatus Zambryskiibacteriota</taxon>
    </lineage>
</organism>
<evidence type="ECO:0000313" key="10">
    <source>
        <dbReference type="Proteomes" id="UP000178404"/>
    </source>
</evidence>
<dbReference type="GO" id="GO:0006281">
    <property type="term" value="P:DNA repair"/>
    <property type="evidence" value="ECO:0007669"/>
    <property type="project" value="InterPro"/>
</dbReference>
<dbReference type="GO" id="GO:0006310">
    <property type="term" value="P:DNA recombination"/>
    <property type="evidence" value="ECO:0007669"/>
    <property type="project" value="InterPro"/>
</dbReference>
<evidence type="ECO:0000259" key="8">
    <source>
        <dbReference type="Pfam" id="PF17768"/>
    </source>
</evidence>
<evidence type="ECO:0000256" key="3">
    <source>
        <dbReference type="ARBA" id="ARBA00022722"/>
    </source>
</evidence>
<feature type="domain" description="DHHA1" evidence="7">
    <location>
        <begin position="355"/>
        <end position="444"/>
    </location>
</feature>
<evidence type="ECO:0000256" key="2">
    <source>
        <dbReference type="ARBA" id="ARBA00019841"/>
    </source>
</evidence>
<dbReference type="InterPro" id="IPR038763">
    <property type="entry name" value="DHH_sf"/>
</dbReference>
<comment type="caution">
    <text evidence="9">The sequence shown here is derived from an EMBL/GenBank/DDBJ whole genome shotgun (WGS) entry which is preliminary data.</text>
</comment>
<keyword evidence="5 9" id="KW-0269">Exonuclease</keyword>
<dbReference type="GO" id="GO:0003676">
    <property type="term" value="F:nucleic acid binding"/>
    <property type="evidence" value="ECO:0007669"/>
    <property type="project" value="InterPro"/>
</dbReference>
<reference evidence="9 10" key="1">
    <citation type="journal article" date="2016" name="Nat. Commun.">
        <title>Thousands of microbial genomes shed light on interconnected biogeochemical processes in an aquifer system.</title>
        <authorList>
            <person name="Anantharaman K."/>
            <person name="Brown C.T."/>
            <person name="Hug L.A."/>
            <person name="Sharon I."/>
            <person name="Castelle C.J."/>
            <person name="Probst A.J."/>
            <person name="Thomas B.C."/>
            <person name="Singh A."/>
            <person name="Wilkins M.J."/>
            <person name="Karaoz U."/>
            <person name="Brodie E.L."/>
            <person name="Williams K.H."/>
            <person name="Hubbard S.S."/>
            <person name="Banfield J.F."/>
        </authorList>
    </citation>
    <scope>NUCLEOTIDE SEQUENCE [LARGE SCALE GENOMIC DNA]</scope>
</reference>
<dbReference type="PANTHER" id="PTHR30255">
    <property type="entry name" value="SINGLE-STRANDED-DNA-SPECIFIC EXONUCLEASE RECJ"/>
    <property type="match status" value="1"/>
</dbReference>
<dbReference type="Gene3D" id="3.90.1640.30">
    <property type="match status" value="1"/>
</dbReference>